<dbReference type="EMBL" id="CAJNOC010000165">
    <property type="protein sequence ID" value="CAF0721688.1"/>
    <property type="molecule type" value="Genomic_DNA"/>
</dbReference>
<dbReference type="GO" id="GO:0006357">
    <property type="term" value="P:regulation of transcription by RNA polymerase II"/>
    <property type="evidence" value="ECO:0007669"/>
    <property type="project" value="TreeGrafter"/>
</dbReference>
<dbReference type="SMART" id="SM00339">
    <property type="entry name" value="FH"/>
    <property type="match status" value="1"/>
</dbReference>
<dbReference type="Proteomes" id="UP000663879">
    <property type="component" value="Unassembled WGS sequence"/>
</dbReference>
<dbReference type="SUPFAM" id="SSF46785">
    <property type="entry name" value="Winged helix' DNA-binding domain"/>
    <property type="match status" value="1"/>
</dbReference>
<feature type="compositionally biased region" description="Basic residues" evidence="3">
    <location>
        <begin position="53"/>
        <end position="62"/>
    </location>
</feature>
<evidence type="ECO:0000256" key="1">
    <source>
        <dbReference type="ARBA" id="ARBA00023125"/>
    </source>
</evidence>
<dbReference type="FunFam" id="1.10.10.10:FF:000135">
    <property type="entry name" value="forkhead box protein G1"/>
    <property type="match status" value="1"/>
</dbReference>
<dbReference type="InterPro" id="IPR036390">
    <property type="entry name" value="WH_DNA-bd_sf"/>
</dbReference>
<proteinExistence type="predicted"/>
<sequence length="403" mass="45761">MENSPMPKFDGLFSISKMIETKDESKNEAMSDFDGDRILDNISESESSNSFASHKKRNRKNSHSSIDSESDIESKSSKKIKNDSKKSDDSSSSSEQNVIRNKYGIKPTYSYNALIMMAIRQHPEKRLTLNGIYEYIIKNYPYYKENKQGWQNSIRHNLSLNKCFVKVPRNYDDPGKGNYWMLDPSAEDVFIGGTTGKLKRKNTSTTPALHSNSSSKKPDNFDFLKQFNMVNNLNANNFIRGSNYYSFMPNGGSPVNSTSNLWLMAAALKNYYPQIEPHDINLPQGYPIFNEPNYPHVNNPFLPYGKFEGIKSSSPISSVSSVSSNSSSNLSTSKRPGMENLLIPTSQQNLPMQTENSLDFYNYFKNFYQQQMSPNVMMTSPIKNNNCKFLTSSSSSNQKNIQH</sequence>
<evidence type="ECO:0000259" key="4">
    <source>
        <dbReference type="PROSITE" id="PS50039"/>
    </source>
</evidence>
<dbReference type="PRINTS" id="PR00053">
    <property type="entry name" value="FORKHEAD"/>
</dbReference>
<dbReference type="PROSITE" id="PS50039">
    <property type="entry name" value="FORK_HEAD_3"/>
    <property type="match status" value="1"/>
</dbReference>
<feature type="compositionally biased region" description="Basic and acidic residues" evidence="3">
    <location>
        <begin position="72"/>
        <end position="89"/>
    </location>
</feature>
<evidence type="ECO:0000313" key="6">
    <source>
        <dbReference type="Proteomes" id="UP000663879"/>
    </source>
</evidence>
<name>A0A813MSK9_9BILA</name>
<evidence type="ECO:0000256" key="3">
    <source>
        <dbReference type="SAM" id="MobiDB-lite"/>
    </source>
</evidence>
<accession>A0A813MSK9</accession>
<dbReference type="Gene3D" id="1.10.10.10">
    <property type="entry name" value="Winged helix-like DNA-binding domain superfamily/Winged helix DNA-binding domain"/>
    <property type="match status" value="1"/>
</dbReference>
<dbReference type="PANTHER" id="PTHR46617:SF3">
    <property type="entry name" value="FORKHEAD BOX PROTEIN G1"/>
    <property type="match status" value="1"/>
</dbReference>
<reference evidence="5" key="1">
    <citation type="submission" date="2021-02" db="EMBL/GenBank/DDBJ databases">
        <authorList>
            <person name="Nowell W R."/>
        </authorList>
    </citation>
    <scope>NUCLEOTIDE SEQUENCE</scope>
    <source>
        <strain evidence="5">Ploen Becks lab</strain>
    </source>
</reference>
<feature type="region of interest" description="Disordered" evidence="3">
    <location>
        <begin position="23"/>
        <end position="99"/>
    </location>
</feature>
<evidence type="ECO:0000256" key="2">
    <source>
        <dbReference type="PROSITE-ProRule" id="PRU00089"/>
    </source>
</evidence>
<feature type="domain" description="Fork-head" evidence="4">
    <location>
        <begin position="106"/>
        <end position="200"/>
    </location>
</feature>
<dbReference type="InterPro" id="IPR018122">
    <property type="entry name" value="TF_fork_head_CS_1"/>
</dbReference>
<dbReference type="InterPro" id="IPR047208">
    <property type="entry name" value="FOXG1"/>
</dbReference>
<dbReference type="PROSITE" id="PS00657">
    <property type="entry name" value="FORK_HEAD_1"/>
    <property type="match status" value="1"/>
</dbReference>
<feature type="DNA-binding region" description="Fork-head" evidence="2">
    <location>
        <begin position="106"/>
        <end position="200"/>
    </location>
</feature>
<dbReference type="InterPro" id="IPR030456">
    <property type="entry name" value="TF_fork_head_CS_2"/>
</dbReference>
<comment type="caution">
    <text evidence="5">The sequence shown here is derived from an EMBL/GenBank/DDBJ whole genome shotgun (WGS) entry which is preliminary data.</text>
</comment>
<keyword evidence="6" id="KW-1185">Reference proteome</keyword>
<dbReference type="InterPro" id="IPR036388">
    <property type="entry name" value="WH-like_DNA-bd_sf"/>
</dbReference>
<protein>
    <recommendedName>
        <fullName evidence="4">Fork-head domain-containing protein</fullName>
    </recommendedName>
</protein>
<dbReference type="InterPro" id="IPR001766">
    <property type="entry name" value="Fork_head_dom"/>
</dbReference>
<comment type="subcellular location">
    <subcellularLocation>
        <location evidence="2">Nucleus</location>
    </subcellularLocation>
</comment>
<dbReference type="GO" id="GO:1990837">
    <property type="term" value="F:sequence-specific double-stranded DNA binding"/>
    <property type="evidence" value="ECO:0007669"/>
    <property type="project" value="TreeGrafter"/>
</dbReference>
<dbReference type="AlphaFoldDB" id="A0A813MSK9"/>
<dbReference type="GO" id="GO:0005634">
    <property type="term" value="C:nucleus"/>
    <property type="evidence" value="ECO:0007669"/>
    <property type="project" value="UniProtKB-SubCell"/>
</dbReference>
<feature type="compositionally biased region" description="Basic and acidic residues" evidence="3">
    <location>
        <begin position="23"/>
        <end position="39"/>
    </location>
</feature>
<dbReference type="GO" id="GO:0003700">
    <property type="term" value="F:DNA-binding transcription factor activity"/>
    <property type="evidence" value="ECO:0007669"/>
    <property type="project" value="InterPro"/>
</dbReference>
<keyword evidence="1 2" id="KW-0238">DNA-binding</keyword>
<evidence type="ECO:0000313" key="5">
    <source>
        <dbReference type="EMBL" id="CAF0721688.1"/>
    </source>
</evidence>
<dbReference type="PANTHER" id="PTHR46617">
    <property type="entry name" value="FORKHEAD BOX PROTEIN G1"/>
    <property type="match status" value="1"/>
</dbReference>
<dbReference type="PROSITE" id="PS00658">
    <property type="entry name" value="FORK_HEAD_2"/>
    <property type="match status" value="1"/>
</dbReference>
<keyword evidence="2" id="KW-0539">Nucleus</keyword>
<dbReference type="Pfam" id="PF00250">
    <property type="entry name" value="Forkhead"/>
    <property type="match status" value="1"/>
</dbReference>
<dbReference type="OrthoDB" id="6230630at2759"/>
<gene>
    <name evidence="5" type="ORF">OXX778_LOCUS2209</name>
</gene>
<organism evidence="5 6">
    <name type="scientific">Brachionus calyciflorus</name>
    <dbReference type="NCBI Taxonomy" id="104777"/>
    <lineage>
        <taxon>Eukaryota</taxon>
        <taxon>Metazoa</taxon>
        <taxon>Spiralia</taxon>
        <taxon>Gnathifera</taxon>
        <taxon>Rotifera</taxon>
        <taxon>Eurotatoria</taxon>
        <taxon>Monogononta</taxon>
        <taxon>Pseudotrocha</taxon>
        <taxon>Ploima</taxon>
        <taxon>Brachionidae</taxon>
        <taxon>Brachionus</taxon>
    </lineage>
</organism>